<organism evidence="1 2">
    <name type="scientific">Ephemerocybe angulata</name>
    <dbReference type="NCBI Taxonomy" id="980116"/>
    <lineage>
        <taxon>Eukaryota</taxon>
        <taxon>Fungi</taxon>
        <taxon>Dikarya</taxon>
        <taxon>Basidiomycota</taxon>
        <taxon>Agaricomycotina</taxon>
        <taxon>Agaricomycetes</taxon>
        <taxon>Agaricomycetidae</taxon>
        <taxon>Agaricales</taxon>
        <taxon>Agaricineae</taxon>
        <taxon>Psathyrellaceae</taxon>
        <taxon>Ephemerocybe</taxon>
    </lineage>
</organism>
<dbReference type="OrthoDB" id="3253907at2759"/>
<evidence type="ECO:0000313" key="1">
    <source>
        <dbReference type="EMBL" id="KAF6747300.1"/>
    </source>
</evidence>
<proteinExistence type="predicted"/>
<dbReference type="EMBL" id="JACGCI010000083">
    <property type="protein sequence ID" value="KAF6747300.1"/>
    <property type="molecule type" value="Genomic_DNA"/>
</dbReference>
<evidence type="ECO:0000313" key="2">
    <source>
        <dbReference type="Proteomes" id="UP000521943"/>
    </source>
</evidence>
<reference evidence="1 2" key="1">
    <citation type="submission" date="2020-07" db="EMBL/GenBank/DDBJ databases">
        <title>Comparative genomics of pyrophilous fungi reveals a link between fire events and developmental genes.</title>
        <authorList>
            <consortium name="DOE Joint Genome Institute"/>
            <person name="Steindorff A.S."/>
            <person name="Carver A."/>
            <person name="Calhoun S."/>
            <person name="Stillman K."/>
            <person name="Liu H."/>
            <person name="Lipzen A."/>
            <person name="Pangilinan J."/>
            <person name="Labutti K."/>
            <person name="Bruns T.D."/>
            <person name="Grigoriev I.V."/>
        </authorList>
    </citation>
    <scope>NUCLEOTIDE SEQUENCE [LARGE SCALE GENOMIC DNA]</scope>
    <source>
        <strain evidence="1 2">CBS 144469</strain>
    </source>
</reference>
<name>A0A8H6HHT2_9AGAR</name>
<dbReference type="Proteomes" id="UP000521943">
    <property type="component" value="Unassembled WGS sequence"/>
</dbReference>
<keyword evidence="2" id="KW-1185">Reference proteome</keyword>
<protein>
    <submittedName>
        <fullName evidence="1">Uncharacterized protein</fullName>
    </submittedName>
</protein>
<comment type="caution">
    <text evidence="1">The sequence shown here is derived from an EMBL/GenBank/DDBJ whole genome shotgun (WGS) entry which is preliminary data.</text>
</comment>
<gene>
    <name evidence="1" type="ORF">DFP72DRAFT_822031</name>
</gene>
<accession>A0A8H6HHT2</accession>
<dbReference type="AlphaFoldDB" id="A0A8H6HHT2"/>
<sequence length="147" mass="17047">MSHILQECVISGQETIWELAKAAWAVTGLEWPCVTVETVWGVGLLKAKDDEGKVLKGRTRLLQILISEHLAWCIRCEHRITSKSHTRREIENRWRAAMSKRLRIDWALANKQAYGKKALNYRVIKATWLRKYDTVSVSERQCNLCLI</sequence>